<evidence type="ECO:0000313" key="3">
    <source>
        <dbReference type="Proteomes" id="UP001153076"/>
    </source>
</evidence>
<accession>A0A9Q1QDM1</accession>
<feature type="compositionally biased region" description="Polar residues" evidence="1">
    <location>
        <begin position="82"/>
        <end position="109"/>
    </location>
</feature>
<feature type="compositionally biased region" description="Basic and acidic residues" evidence="1">
    <location>
        <begin position="110"/>
        <end position="128"/>
    </location>
</feature>
<feature type="compositionally biased region" description="Polar residues" evidence="1">
    <location>
        <begin position="18"/>
        <end position="28"/>
    </location>
</feature>
<reference evidence="2" key="1">
    <citation type="submission" date="2022-04" db="EMBL/GenBank/DDBJ databases">
        <title>Carnegiea gigantea Genome sequencing and assembly v2.</title>
        <authorList>
            <person name="Copetti D."/>
            <person name="Sanderson M.J."/>
            <person name="Burquez A."/>
            <person name="Wojciechowski M.F."/>
        </authorList>
    </citation>
    <scope>NUCLEOTIDE SEQUENCE</scope>
    <source>
        <strain evidence="2">SGP5-SGP5p</strain>
        <tissue evidence="2">Aerial part</tissue>
    </source>
</reference>
<keyword evidence="3" id="KW-1185">Reference proteome</keyword>
<dbReference type="AlphaFoldDB" id="A0A9Q1QDM1"/>
<gene>
    <name evidence="2" type="ORF">Cgig2_002998</name>
</gene>
<dbReference type="Proteomes" id="UP001153076">
    <property type="component" value="Unassembled WGS sequence"/>
</dbReference>
<feature type="region of interest" description="Disordered" evidence="1">
    <location>
        <begin position="1"/>
        <end position="51"/>
    </location>
</feature>
<feature type="compositionally biased region" description="Basic and acidic residues" evidence="1">
    <location>
        <begin position="29"/>
        <end position="45"/>
    </location>
</feature>
<feature type="compositionally biased region" description="Polar residues" evidence="1">
    <location>
        <begin position="157"/>
        <end position="171"/>
    </location>
</feature>
<protein>
    <submittedName>
        <fullName evidence="2">Uncharacterized protein</fullName>
    </submittedName>
</protein>
<feature type="region of interest" description="Disordered" evidence="1">
    <location>
        <begin position="152"/>
        <end position="174"/>
    </location>
</feature>
<feature type="region of interest" description="Disordered" evidence="1">
    <location>
        <begin position="81"/>
        <end position="128"/>
    </location>
</feature>
<proteinExistence type="predicted"/>
<evidence type="ECO:0000313" key="2">
    <source>
        <dbReference type="EMBL" id="KAJ8437864.1"/>
    </source>
</evidence>
<comment type="caution">
    <text evidence="2">The sequence shown here is derived from an EMBL/GenBank/DDBJ whole genome shotgun (WGS) entry which is preliminary data.</text>
</comment>
<sequence>MSSSINNEYDQKGELDGLTSTFGFQNSRGTRDKLSEGESLNKESGDSEYVPEIEVDVEDLQTSDEEWAVVRVKGSGRIDNAEQVSKQDMTTNKSTIGDIEQTQLGSSFHSDYETSKAKMDTDGETDRVVPRLLRKKEKPIKSLLIATHLHRKGNGADQGNNLRFSVSQGSKEQQLLEVEEELEAGEDIPPSFRPQSMTD</sequence>
<name>A0A9Q1QDM1_9CARY</name>
<evidence type="ECO:0000256" key="1">
    <source>
        <dbReference type="SAM" id="MobiDB-lite"/>
    </source>
</evidence>
<dbReference type="EMBL" id="JAKOGI010000276">
    <property type="protein sequence ID" value="KAJ8437864.1"/>
    <property type="molecule type" value="Genomic_DNA"/>
</dbReference>
<organism evidence="2 3">
    <name type="scientific">Carnegiea gigantea</name>
    <dbReference type="NCBI Taxonomy" id="171969"/>
    <lineage>
        <taxon>Eukaryota</taxon>
        <taxon>Viridiplantae</taxon>
        <taxon>Streptophyta</taxon>
        <taxon>Embryophyta</taxon>
        <taxon>Tracheophyta</taxon>
        <taxon>Spermatophyta</taxon>
        <taxon>Magnoliopsida</taxon>
        <taxon>eudicotyledons</taxon>
        <taxon>Gunneridae</taxon>
        <taxon>Pentapetalae</taxon>
        <taxon>Caryophyllales</taxon>
        <taxon>Cactineae</taxon>
        <taxon>Cactaceae</taxon>
        <taxon>Cactoideae</taxon>
        <taxon>Echinocereeae</taxon>
        <taxon>Carnegiea</taxon>
    </lineage>
</organism>